<gene>
    <name evidence="3" type="ORF">D3H65_03380</name>
</gene>
<name>A0A3B7MFF9_9BACT</name>
<reference evidence="3 4" key="1">
    <citation type="submission" date="2018-09" db="EMBL/GenBank/DDBJ databases">
        <title>Genome sequencing of strain 6GH32-13.</title>
        <authorList>
            <person name="Weon H.-Y."/>
            <person name="Heo J."/>
            <person name="Kwon S.-W."/>
        </authorList>
    </citation>
    <scope>NUCLEOTIDE SEQUENCE [LARGE SCALE GENOMIC DNA]</scope>
    <source>
        <strain evidence="3 4">5GH32-13</strain>
    </source>
</reference>
<feature type="region of interest" description="Disordered" evidence="1">
    <location>
        <begin position="204"/>
        <end position="225"/>
    </location>
</feature>
<evidence type="ECO:0000256" key="1">
    <source>
        <dbReference type="SAM" id="MobiDB-lite"/>
    </source>
</evidence>
<organism evidence="3 4">
    <name type="scientific">Paraflavitalea soli</name>
    <dbReference type="NCBI Taxonomy" id="2315862"/>
    <lineage>
        <taxon>Bacteria</taxon>
        <taxon>Pseudomonadati</taxon>
        <taxon>Bacteroidota</taxon>
        <taxon>Chitinophagia</taxon>
        <taxon>Chitinophagales</taxon>
        <taxon>Chitinophagaceae</taxon>
        <taxon>Paraflavitalea</taxon>
    </lineage>
</organism>
<feature type="transmembrane region" description="Helical" evidence="2">
    <location>
        <begin position="165"/>
        <end position="187"/>
    </location>
</feature>
<keyword evidence="4" id="KW-1185">Reference proteome</keyword>
<proteinExistence type="predicted"/>
<evidence type="ECO:0008006" key="5">
    <source>
        <dbReference type="Google" id="ProtNLM"/>
    </source>
</evidence>
<dbReference type="RefSeq" id="WP_119048906.1">
    <property type="nucleotide sequence ID" value="NZ_CP032157.1"/>
</dbReference>
<dbReference type="EMBL" id="CP032157">
    <property type="protein sequence ID" value="AXY73068.1"/>
    <property type="molecule type" value="Genomic_DNA"/>
</dbReference>
<sequence>MKLSILLAQYFYQHKQLNLPSIGSFSLDAAVSVPDQNDKNFREFLKYVQFKQQPVAKADDTLIDYIRAHTGKIKPLAESDLESYLADGKLLLNIGKPFHIDGIGSLHKNKLGIYEFIAGEPSLERMEVISEPRETERPAAASNKKKSAFDESYSRIEAHNTRRKSLLIGTLVVIGLAVIVWGGYVLYNNNNGKELSTPPQQVVQDTSLPASDTTAKAPVDSTPVTTASTLPPGSYKFIFETTAKKARALKRHAFLLPLNKDIKLETTDSLTFNISIVLPATPADTIRLKDSLNAWYYGTKPVKVRIEQ</sequence>
<feature type="compositionally biased region" description="Polar residues" evidence="1">
    <location>
        <begin position="204"/>
        <end position="214"/>
    </location>
</feature>
<protein>
    <recommendedName>
        <fullName evidence="5">CCDC81-like prokaryotic HU domain-containing protein</fullName>
    </recommendedName>
</protein>
<keyword evidence="2" id="KW-0812">Transmembrane</keyword>
<dbReference type="KEGG" id="pseg:D3H65_03380"/>
<dbReference type="OrthoDB" id="660546at2"/>
<dbReference type="AlphaFoldDB" id="A0A3B7MFF9"/>
<evidence type="ECO:0000313" key="4">
    <source>
        <dbReference type="Proteomes" id="UP000263900"/>
    </source>
</evidence>
<evidence type="ECO:0000256" key="2">
    <source>
        <dbReference type="SAM" id="Phobius"/>
    </source>
</evidence>
<keyword evidence="2" id="KW-1133">Transmembrane helix</keyword>
<accession>A0A3B7MFF9</accession>
<dbReference type="Proteomes" id="UP000263900">
    <property type="component" value="Chromosome"/>
</dbReference>
<evidence type="ECO:0000313" key="3">
    <source>
        <dbReference type="EMBL" id="AXY73068.1"/>
    </source>
</evidence>
<keyword evidence="2" id="KW-0472">Membrane</keyword>